<gene>
    <name evidence="2" type="ORF">SAMN05216353_12538</name>
</gene>
<keyword evidence="1" id="KW-0472">Membrane</keyword>
<proteinExistence type="predicted"/>
<evidence type="ECO:0000313" key="2">
    <source>
        <dbReference type="EMBL" id="SFG15366.1"/>
    </source>
</evidence>
<sequence length="65" mass="7395">MKLWLIFIFIFILMTAGSLAIDYLQGIPVKNPLAHGYSSHYIVILSIVFPCIYLVTLLLKKAIKQ</sequence>
<accession>A0A1I2PP21</accession>
<evidence type="ECO:0000313" key="3">
    <source>
        <dbReference type="Proteomes" id="UP000198897"/>
    </source>
</evidence>
<dbReference type="EMBL" id="FOOG01000025">
    <property type="protein sequence ID" value="SFG15366.1"/>
    <property type="molecule type" value="Genomic_DNA"/>
</dbReference>
<keyword evidence="1" id="KW-0812">Transmembrane</keyword>
<keyword evidence="1" id="KW-1133">Transmembrane helix</keyword>
<keyword evidence="3" id="KW-1185">Reference proteome</keyword>
<dbReference type="AlphaFoldDB" id="A0A1I2PP21"/>
<dbReference type="InterPro" id="IPR058725">
    <property type="entry name" value="YczF"/>
</dbReference>
<reference evidence="3" key="1">
    <citation type="submission" date="2016-10" db="EMBL/GenBank/DDBJ databases">
        <authorList>
            <person name="Varghese N."/>
            <person name="Submissions S."/>
        </authorList>
    </citation>
    <scope>NUCLEOTIDE SEQUENCE [LARGE SCALE GENOMIC DNA]</scope>
    <source>
        <strain evidence="3">FP5</strain>
    </source>
</reference>
<evidence type="ECO:0000256" key="1">
    <source>
        <dbReference type="SAM" id="Phobius"/>
    </source>
</evidence>
<feature type="transmembrane region" description="Helical" evidence="1">
    <location>
        <begin position="39"/>
        <end position="59"/>
    </location>
</feature>
<dbReference type="Pfam" id="PF26310">
    <property type="entry name" value="YczF"/>
    <property type="match status" value="1"/>
</dbReference>
<organism evidence="2 3">
    <name type="scientific">Halobacillus alkaliphilus</name>
    <dbReference type="NCBI Taxonomy" id="396056"/>
    <lineage>
        <taxon>Bacteria</taxon>
        <taxon>Bacillati</taxon>
        <taxon>Bacillota</taxon>
        <taxon>Bacilli</taxon>
        <taxon>Bacillales</taxon>
        <taxon>Bacillaceae</taxon>
        <taxon>Halobacillus</taxon>
    </lineage>
</organism>
<name>A0A1I2PP21_9BACI</name>
<protein>
    <submittedName>
        <fullName evidence="2">Uncharacterized protein</fullName>
    </submittedName>
</protein>
<dbReference type="Proteomes" id="UP000198897">
    <property type="component" value="Unassembled WGS sequence"/>
</dbReference>